<dbReference type="SUPFAM" id="SSF54427">
    <property type="entry name" value="NTF2-like"/>
    <property type="match status" value="1"/>
</dbReference>
<dbReference type="RefSeq" id="WP_096297025.1">
    <property type="nucleotide sequence ID" value="NZ_CP023406.1"/>
</dbReference>
<dbReference type="InterPro" id="IPR032710">
    <property type="entry name" value="NTF2-like_dom_sf"/>
</dbReference>
<organism evidence="2 3">
    <name type="scientific">Luteimonas chenhongjianii</name>
    <dbReference type="NCBI Taxonomy" id="2006110"/>
    <lineage>
        <taxon>Bacteria</taxon>
        <taxon>Pseudomonadati</taxon>
        <taxon>Pseudomonadota</taxon>
        <taxon>Gammaproteobacteria</taxon>
        <taxon>Lysobacterales</taxon>
        <taxon>Lysobacteraceae</taxon>
        <taxon>Luteimonas</taxon>
    </lineage>
</organism>
<dbReference type="PANTHER" id="PTHR41252:SF1">
    <property type="entry name" value="BLR2505 PROTEIN"/>
    <property type="match status" value="1"/>
</dbReference>
<protein>
    <submittedName>
        <fullName evidence="2">Ketosteroid isomerase</fullName>
    </submittedName>
</protein>
<accession>A0A290XCI2</accession>
<dbReference type="GO" id="GO:0016853">
    <property type="term" value="F:isomerase activity"/>
    <property type="evidence" value="ECO:0007669"/>
    <property type="project" value="UniProtKB-KW"/>
</dbReference>
<dbReference type="AlphaFoldDB" id="A0A290XCI2"/>
<dbReference type="EMBL" id="CP023406">
    <property type="protein sequence ID" value="ATD66698.1"/>
    <property type="molecule type" value="Genomic_DNA"/>
</dbReference>
<dbReference type="Pfam" id="PF12680">
    <property type="entry name" value="SnoaL_2"/>
    <property type="match status" value="1"/>
</dbReference>
<dbReference type="Gene3D" id="3.10.450.50">
    <property type="match status" value="1"/>
</dbReference>
<reference evidence="3" key="1">
    <citation type="submission" date="2017-09" db="EMBL/GenBank/DDBJ databases">
        <title>Luteimonas liuhanmingii sp.nov., isolated from the intestinal contents of Tibetan Plateau Pika in Yushu, Qinghai Province, China.</title>
        <authorList>
            <person name="Gui Z."/>
        </authorList>
    </citation>
    <scope>NUCLEOTIDE SEQUENCE [LARGE SCALE GENOMIC DNA]</scope>
    <source>
        <strain evidence="3">100111</strain>
    </source>
</reference>
<keyword evidence="2" id="KW-0413">Isomerase</keyword>
<sequence>MLERPEAILRQANAAIADGDIEGFLRHCTDDIRWTTVGESTLEGKDAVRRWMAVAYAPPPDFTVTRLIADADHVVALGELKDSDDKGAPTIRAYCDVWRFRDGKMAELQAFVI</sequence>
<dbReference type="KEGG" id="lum:CNR27_03925"/>
<feature type="domain" description="SnoaL-like" evidence="1">
    <location>
        <begin position="10"/>
        <end position="107"/>
    </location>
</feature>
<dbReference type="PANTHER" id="PTHR41252">
    <property type="entry name" value="BLR2505 PROTEIN"/>
    <property type="match status" value="1"/>
</dbReference>
<dbReference type="Proteomes" id="UP000218968">
    <property type="component" value="Chromosome"/>
</dbReference>
<evidence type="ECO:0000313" key="3">
    <source>
        <dbReference type="Proteomes" id="UP000218968"/>
    </source>
</evidence>
<keyword evidence="3" id="KW-1185">Reference proteome</keyword>
<proteinExistence type="predicted"/>
<evidence type="ECO:0000313" key="2">
    <source>
        <dbReference type="EMBL" id="ATD66698.1"/>
    </source>
</evidence>
<dbReference type="OrthoDB" id="129343at2"/>
<dbReference type="InterPro" id="IPR037401">
    <property type="entry name" value="SnoaL-like"/>
</dbReference>
<evidence type="ECO:0000259" key="1">
    <source>
        <dbReference type="Pfam" id="PF12680"/>
    </source>
</evidence>
<name>A0A290XCI2_9GAMM</name>
<gene>
    <name evidence="2" type="ORF">CNR27_03925</name>
</gene>